<dbReference type="Proteomes" id="UP000381093">
    <property type="component" value="Unassembled WGS sequence"/>
</dbReference>
<evidence type="ECO:0000313" key="2">
    <source>
        <dbReference type="Proteomes" id="UP000381093"/>
    </source>
</evidence>
<dbReference type="RefSeq" id="WP_150765378.1">
    <property type="nucleotide sequence ID" value="NZ_CABVHW010000010.1"/>
</dbReference>
<proteinExistence type="predicted"/>
<dbReference type="EMBL" id="CABVHW010000010">
    <property type="protein sequence ID" value="VVO08490.1"/>
    <property type="molecule type" value="Genomic_DNA"/>
</dbReference>
<accession>A0A5E7CTK9</accession>
<gene>
    <name evidence="1" type="ORF">PS710_03251</name>
</gene>
<reference evidence="1 2" key="1">
    <citation type="submission" date="2019-09" db="EMBL/GenBank/DDBJ databases">
        <authorList>
            <person name="Chandra G."/>
            <person name="Truman W A."/>
        </authorList>
    </citation>
    <scope>NUCLEOTIDE SEQUENCE [LARGE SCALE GENOMIC DNA]</scope>
    <source>
        <strain evidence="1">PS710</strain>
    </source>
</reference>
<dbReference type="AlphaFoldDB" id="A0A5E7CTK9"/>
<evidence type="ECO:0000313" key="1">
    <source>
        <dbReference type="EMBL" id="VVO08490.1"/>
    </source>
</evidence>
<name>A0A5E7CTK9_PSEFL</name>
<protein>
    <submittedName>
        <fullName evidence="1">Uncharacterized protein</fullName>
    </submittedName>
</protein>
<sequence length="310" mass="36815">MLLKIQNDEALDSYISRNRLFLRDKLEVEDPFKLLQGDEWSIKELILIAEQMNWHCFTGFIKLIQLHTVYFRYHLVIDDVESMLLRHKYLEKSECGFGYATKRKDIAICLECIKTDIDRLGYSYWRRSHQDDIKVCAIHNLKLVTRCQFCNLAFRATNHCFYVLWSGCKCGRYILEAEIDLNNCRLELKRSRLYLDILSYNRKVECVAAYESFLSALNCNGRDKKIFNEVIEFRYERALFPWAKFGLVEEVKLQLQLGPEHLRISFHLVTALIFLLFTNFEEFIEYFALTLQKKSLQFESATEERAIIDS</sequence>
<organism evidence="1 2">
    <name type="scientific">Pseudomonas fluorescens</name>
    <dbReference type="NCBI Taxonomy" id="294"/>
    <lineage>
        <taxon>Bacteria</taxon>
        <taxon>Pseudomonadati</taxon>
        <taxon>Pseudomonadota</taxon>
        <taxon>Gammaproteobacteria</taxon>
        <taxon>Pseudomonadales</taxon>
        <taxon>Pseudomonadaceae</taxon>
        <taxon>Pseudomonas</taxon>
    </lineage>
</organism>